<proteinExistence type="predicted"/>
<dbReference type="Proteomes" id="UP000053259">
    <property type="component" value="Unassembled WGS sequence"/>
</dbReference>
<dbReference type="Pfam" id="PF00397">
    <property type="entry name" value="WW"/>
    <property type="match status" value="1"/>
</dbReference>
<organism evidence="3 4">
    <name type="scientific">Verruconis gallopava</name>
    <dbReference type="NCBI Taxonomy" id="253628"/>
    <lineage>
        <taxon>Eukaryota</taxon>
        <taxon>Fungi</taxon>
        <taxon>Dikarya</taxon>
        <taxon>Ascomycota</taxon>
        <taxon>Pezizomycotina</taxon>
        <taxon>Dothideomycetes</taxon>
        <taxon>Pleosporomycetidae</taxon>
        <taxon>Venturiales</taxon>
        <taxon>Sympoventuriaceae</taxon>
        <taxon>Verruconis</taxon>
    </lineage>
</organism>
<dbReference type="InterPro" id="IPR036020">
    <property type="entry name" value="WW_dom_sf"/>
</dbReference>
<dbReference type="OrthoDB" id="2530521at2759"/>
<name>A0A0D1ZX88_9PEZI</name>
<dbReference type="InParanoid" id="A0A0D1ZX88"/>
<dbReference type="RefSeq" id="XP_016208917.1">
    <property type="nucleotide sequence ID" value="XM_016363240.1"/>
</dbReference>
<dbReference type="SMART" id="SM00456">
    <property type="entry name" value="WW"/>
    <property type="match status" value="1"/>
</dbReference>
<dbReference type="CDD" id="cd00201">
    <property type="entry name" value="WW"/>
    <property type="match status" value="1"/>
</dbReference>
<dbReference type="STRING" id="253628.A0A0D1ZX88"/>
<dbReference type="VEuPathDB" id="FungiDB:PV09_09220"/>
<dbReference type="AlphaFoldDB" id="A0A0D1ZX88"/>
<evidence type="ECO:0000259" key="2">
    <source>
        <dbReference type="PROSITE" id="PS50020"/>
    </source>
</evidence>
<feature type="region of interest" description="Disordered" evidence="1">
    <location>
        <begin position="41"/>
        <end position="241"/>
    </location>
</feature>
<keyword evidence="4" id="KW-1185">Reference proteome</keyword>
<evidence type="ECO:0000313" key="4">
    <source>
        <dbReference type="Proteomes" id="UP000053259"/>
    </source>
</evidence>
<dbReference type="Gene3D" id="2.20.70.10">
    <property type="match status" value="1"/>
</dbReference>
<protein>
    <recommendedName>
        <fullName evidence="2">WW domain-containing protein</fullName>
    </recommendedName>
</protein>
<dbReference type="InterPro" id="IPR001202">
    <property type="entry name" value="WW_dom"/>
</dbReference>
<feature type="compositionally biased region" description="Gly residues" evidence="1">
    <location>
        <begin position="145"/>
        <end position="161"/>
    </location>
</feature>
<sequence>MADFAPPAGPPPPQIPQGWKAVWNEQYKEWFYVNTFTKKSQWEKPTEPVYGPPDDEPPEDAPPGYDHSQTKPVGPEKSGAVSSNTTGGQLFAGDGAAGSSSHVDTSGDEEFARKLQEEENARLGGSVQGPPGDRGEADNYYNQGPGAGGPAPYGQQSGGPYGSQSPAPYDPSQISQNQSAVPSADARGKSKGGFLGKLLGKAKGSSQQPAYAQQYPQQGYNYGSPQPGYGYPPQQGYYAQGGYPVQQARPQRHGLGAGSAAALGVGGGLLGGVLLADAMDGGDGGDFGGDDGGGDFGGDF</sequence>
<evidence type="ECO:0000256" key="1">
    <source>
        <dbReference type="SAM" id="MobiDB-lite"/>
    </source>
</evidence>
<feature type="compositionally biased region" description="Basic and acidic residues" evidence="1">
    <location>
        <begin position="110"/>
        <end position="121"/>
    </location>
</feature>
<dbReference type="SUPFAM" id="SSF51045">
    <property type="entry name" value="WW domain"/>
    <property type="match status" value="1"/>
</dbReference>
<dbReference type="PROSITE" id="PS50020">
    <property type="entry name" value="WW_DOMAIN_2"/>
    <property type="match status" value="1"/>
</dbReference>
<dbReference type="PROSITE" id="PS01159">
    <property type="entry name" value="WW_DOMAIN_1"/>
    <property type="match status" value="1"/>
</dbReference>
<dbReference type="EMBL" id="KN847586">
    <property type="protein sequence ID" value="KIV99047.1"/>
    <property type="molecule type" value="Genomic_DNA"/>
</dbReference>
<reference evidence="3 4" key="1">
    <citation type="submission" date="2015-01" db="EMBL/GenBank/DDBJ databases">
        <title>The Genome Sequence of Ochroconis gallopava CBS43764.</title>
        <authorList>
            <consortium name="The Broad Institute Genomics Platform"/>
            <person name="Cuomo C."/>
            <person name="de Hoog S."/>
            <person name="Gorbushina A."/>
            <person name="Stielow B."/>
            <person name="Teixiera M."/>
            <person name="Abouelleil A."/>
            <person name="Chapman S.B."/>
            <person name="Priest M."/>
            <person name="Young S.K."/>
            <person name="Wortman J."/>
            <person name="Nusbaum C."/>
            <person name="Birren B."/>
        </authorList>
    </citation>
    <scope>NUCLEOTIDE SEQUENCE [LARGE SCALE GENOMIC DNA]</scope>
    <source>
        <strain evidence="3 4">CBS 43764</strain>
    </source>
</reference>
<gene>
    <name evidence="3" type="ORF">PV09_09220</name>
</gene>
<feature type="compositionally biased region" description="Low complexity" evidence="1">
    <location>
        <begin position="196"/>
        <end position="241"/>
    </location>
</feature>
<dbReference type="HOGENOM" id="CLU_060150_0_0_1"/>
<feature type="domain" description="WW" evidence="2">
    <location>
        <begin position="13"/>
        <end position="47"/>
    </location>
</feature>
<dbReference type="GeneID" id="27317193"/>
<feature type="compositionally biased region" description="Polar residues" evidence="1">
    <location>
        <begin position="172"/>
        <end position="181"/>
    </location>
</feature>
<accession>A0A0D1ZX88</accession>
<evidence type="ECO:0000313" key="3">
    <source>
        <dbReference type="EMBL" id="KIV99047.1"/>
    </source>
</evidence>